<comment type="caution">
    <text evidence="2">The sequence shown here is derived from an EMBL/GenBank/DDBJ whole genome shotgun (WGS) entry which is preliminary data.</text>
</comment>
<evidence type="ECO:0000259" key="1">
    <source>
        <dbReference type="Pfam" id="PF19933"/>
    </source>
</evidence>
<dbReference type="Pfam" id="PF08238">
    <property type="entry name" value="Sel1"/>
    <property type="match status" value="2"/>
</dbReference>
<dbReference type="Pfam" id="PF19933">
    <property type="entry name" value="DUF6396"/>
    <property type="match status" value="1"/>
</dbReference>
<keyword evidence="3" id="KW-1185">Reference proteome</keyword>
<dbReference type="Proteomes" id="UP000295794">
    <property type="component" value="Unassembled WGS sequence"/>
</dbReference>
<name>A0ABY2CA31_9NEIS</name>
<protein>
    <recommendedName>
        <fullName evidence="1">DUF6396 domain-containing protein</fullName>
    </recommendedName>
</protein>
<dbReference type="InterPro" id="IPR045653">
    <property type="entry name" value="DUF6396"/>
</dbReference>
<dbReference type="InterPro" id="IPR050767">
    <property type="entry name" value="Sel1_AlgK"/>
</dbReference>
<evidence type="ECO:0000313" key="3">
    <source>
        <dbReference type="Proteomes" id="UP000295794"/>
    </source>
</evidence>
<accession>A0ABY2CA31</accession>
<evidence type="ECO:0000313" key="2">
    <source>
        <dbReference type="EMBL" id="TCU84614.1"/>
    </source>
</evidence>
<gene>
    <name evidence="2" type="ORF">EV682_109139</name>
</gene>
<dbReference type="InterPro" id="IPR006597">
    <property type="entry name" value="Sel1-like"/>
</dbReference>
<dbReference type="SMART" id="SM00671">
    <property type="entry name" value="SEL1"/>
    <property type="match status" value="1"/>
</dbReference>
<dbReference type="SUPFAM" id="SSF81901">
    <property type="entry name" value="HCP-like"/>
    <property type="match status" value="1"/>
</dbReference>
<dbReference type="Gene3D" id="1.25.40.10">
    <property type="entry name" value="Tetratricopeptide repeat domain"/>
    <property type="match status" value="1"/>
</dbReference>
<proteinExistence type="predicted"/>
<dbReference type="InterPro" id="IPR011990">
    <property type="entry name" value="TPR-like_helical_dom_sf"/>
</dbReference>
<sequence>MPMHDFLRGARGNRIPVRIYCSVLFSILAITACGNDFKERKLDNLDGIKAKLAFTCTYEKDHLPALPVEADILFKYARFLEKYNTQKQDEGVFAEIERLYRIATANGHYKASINLQNGMMRRYLHGSSTEMADWAEELIKANIPAGYFLMGLYIKNGSAGIKKDPELALRYFRKAADLGNPDAQYYVGDKLAPIDIAPDVARQMHQCAAEQGHGKAATDLGMDFQLNGIYSKSIKAFQLGVLAGNDISALNLENAFKAPPPDHPLYYLALEKDDERAKRYKAIGDMLTAYDFANPKVPELDQIVPLPPAKLPKWDGTFQWLKEYQAKVAPEKPSDELIARLAKAKGLDPASGMPLAQLKKAEVAPATIAATTPDRVSLGTLCRTGQPCPEAGLWLGSFEGQQYSHLLSKGQPMPTISTSIPRSNRLAQWLKGPEKMELAMEWQLEKYTDA</sequence>
<feature type="domain" description="DUF6396" evidence="1">
    <location>
        <begin position="248"/>
        <end position="355"/>
    </location>
</feature>
<dbReference type="PANTHER" id="PTHR11102">
    <property type="entry name" value="SEL-1-LIKE PROTEIN"/>
    <property type="match status" value="1"/>
</dbReference>
<organism evidence="2 3">
    <name type="scientific">Iodobacter fluviatilis</name>
    <dbReference type="NCBI Taxonomy" id="537"/>
    <lineage>
        <taxon>Bacteria</taxon>
        <taxon>Pseudomonadati</taxon>
        <taxon>Pseudomonadota</taxon>
        <taxon>Betaproteobacteria</taxon>
        <taxon>Neisseriales</taxon>
        <taxon>Chitinibacteraceae</taxon>
        <taxon>Iodobacter</taxon>
    </lineage>
</organism>
<dbReference type="PANTHER" id="PTHR11102:SF160">
    <property type="entry name" value="ERAD-ASSOCIATED E3 UBIQUITIN-PROTEIN LIGASE COMPONENT HRD3"/>
    <property type="match status" value="1"/>
</dbReference>
<dbReference type="EMBL" id="SMBT01000009">
    <property type="protein sequence ID" value="TCU84614.1"/>
    <property type="molecule type" value="Genomic_DNA"/>
</dbReference>
<reference evidence="2 3" key="1">
    <citation type="submission" date="2019-03" db="EMBL/GenBank/DDBJ databases">
        <title>Genomic Encyclopedia of Type Strains, Phase IV (KMG-IV): sequencing the most valuable type-strain genomes for metagenomic binning, comparative biology and taxonomic classification.</title>
        <authorList>
            <person name="Goeker M."/>
        </authorList>
    </citation>
    <scope>NUCLEOTIDE SEQUENCE [LARGE SCALE GENOMIC DNA]</scope>
    <source>
        <strain evidence="2 3">DSM 3764</strain>
    </source>
</reference>